<evidence type="ECO:0000313" key="2">
    <source>
        <dbReference type="EMBL" id="PJJ55619.1"/>
    </source>
</evidence>
<dbReference type="Proteomes" id="UP000230161">
    <property type="component" value="Unassembled WGS sequence"/>
</dbReference>
<evidence type="ECO:0000256" key="1">
    <source>
        <dbReference type="SAM" id="Phobius"/>
    </source>
</evidence>
<proteinExistence type="predicted"/>
<comment type="caution">
    <text evidence="2">The sequence shown here is derived from an EMBL/GenBank/DDBJ whole genome shotgun (WGS) entry which is preliminary data.</text>
</comment>
<gene>
    <name evidence="2" type="ORF">CLV54_2966</name>
</gene>
<dbReference type="RefSeq" id="WP_100345728.1">
    <property type="nucleotide sequence ID" value="NZ_PGFB01000005.1"/>
</dbReference>
<dbReference type="GO" id="GO:0000160">
    <property type="term" value="P:phosphorelay signal transduction system"/>
    <property type="evidence" value="ECO:0007669"/>
    <property type="project" value="InterPro"/>
</dbReference>
<dbReference type="OrthoDB" id="5112335at2"/>
<evidence type="ECO:0008006" key="4">
    <source>
        <dbReference type="Google" id="ProtNLM"/>
    </source>
</evidence>
<dbReference type="InterPro" id="IPR036641">
    <property type="entry name" value="HPT_dom_sf"/>
</dbReference>
<organism evidence="2 3">
    <name type="scientific">Compostimonas suwonensis</name>
    <dbReference type="NCBI Taxonomy" id="1048394"/>
    <lineage>
        <taxon>Bacteria</taxon>
        <taxon>Bacillati</taxon>
        <taxon>Actinomycetota</taxon>
        <taxon>Actinomycetes</taxon>
        <taxon>Micrococcales</taxon>
        <taxon>Microbacteriaceae</taxon>
        <taxon>Compostimonas</taxon>
    </lineage>
</organism>
<dbReference type="SUPFAM" id="SSF47226">
    <property type="entry name" value="Histidine-containing phosphotransfer domain, HPT domain"/>
    <property type="match status" value="1"/>
</dbReference>
<name>A0A2M9BCD8_9MICO</name>
<dbReference type="Gene3D" id="1.20.120.160">
    <property type="entry name" value="HPT domain"/>
    <property type="match status" value="1"/>
</dbReference>
<dbReference type="AlphaFoldDB" id="A0A2M9BCD8"/>
<keyword evidence="1" id="KW-0472">Membrane</keyword>
<dbReference type="EMBL" id="PGFB01000005">
    <property type="protein sequence ID" value="PJJ55619.1"/>
    <property type="molecule type" value="Genomic_DNA"/>
</dbReference>
<keyword evidence="3" id="KW-1185">Reference proteome</keyword>
<feature type="transmembrane region" description="Helical" evidence="1">
    <location>
        <begin position="58"/>
        <end position="88"/>
    </location>
</feature>
<accession>A0A2M9BCD8</accession>
<keyword evidence="1" id="KW-0812">Transmembrane</keyword>
<protein>
    <recommendedName>
        <fullName evidence="4">Hpt domain-containing protein</fullName>
    </recommendedName>
</protein>
<keyword evidence="1" id="KW-1133">Transmembrane helix</keyword>
<sequence>MTLSDLIDKAVLRDLLDQLSGDLGGSRVFVENFVGLWDTRSRRLTCALDESDPDEAHIVLLSIASSCAMVGAIAVCAIAGVIDAAVVFGDFAEARRHLVRLEDVATRTLDELSAMLASWGPRALAD</sequence>
<evidence type="ECO:0000313" key="3">
    <source>
        <dbReference type="Proteomes" id="UP000230161"/>
    </source>
</evidence>
<reference evidence="2 3" key="1">
    <citation type="submission" date="2017-11" db="EMBL/GenBank/DDBJ databases">
        <title>Genomic Encyclopedia of Archaeal and Bacterial Type Strains, Phase II (KMG-II): From Individual Species to Whole Genera.</title>
        <authorList>
            <person name="Goeker M."/>
        </authorList>
    </citation>
    <scope>NUCLEOTIDE SEQUENCE [LARGE SCALE GENOMIC DNA]</scope>
    <source>
        <strain evidence="2 3">DSM 25625</strain>
    </source>
</reference>